<feature type="transmembrane region" description="Helical" evidence="8">
    <location>
        <begin position="344"/>
        <end position="362"/>
    </location>
</feature>
<name>A0ABP7ZPG1_9MICO</name>
<dbReference type="Pfam" id="PF01757">
    <property type="entry name" value="Acyl_transf_3"/>
    <property type="match status" value="1"/>
</dbReference>
<evidence type="ECO:0000256" key="3">
    <source>
        <dbReference type="ARBA" id="ARBA00022679"/>
    </source>
</evidence>
<dbReference type="SUPFAM" id="SSF52266">
    <property type="entry name" value="SGNH hydrolase"/>
    <property type="match status" value="1"/>
</dbReference>
<feature type="transmembrane region" description="Helical" evidence="8">
    <location>
        <begin position="188"/>
        <end position="209"/>
    </location>
</feature>
<feature type="transmembrane region" description="Helical" evidence="8">
    <location>
        <begin position="271"/>
        <end position="289"/>
    </location>
</feature>
<dbReference type="EMBL" id="BAABBW010000001">
    <property type="protein sequence ID" value="GAA4167275.1"/>
    <property type="molecule type" value="Genomic_DNA"/>
</dbReference>
<dbReference type="InterPro" id="IPR050879">
    <property type="entry name" value="Acyltransferase_3"/>
</dbReference>
<organism evidence="11 12">
    <name type="scientific">Gryllotalpicola koreensis</name>
    <dbReference type="NCBI Taxonomy" id="993086"/>
    <lineage>
        <taxon>Bacteria</taxon>
        <taxon>Bacillati</taxon>
        <taxon>Actinomycetota</taxon>
        <taxon>Actinomycetes</taxon>
        <taxon>Micrococcales</taxon>
        <taxon>Microbacteriaceae</taxon>
        <taxon>Gryllotalpicola</taxon>
    </lineage>
</organism>
<feature type="transmembrane region" description="Helical" evidence="8">
    <location>
        <begin position="221"/>
        <end position="240"/>
    </location>
</feature>
<feature type="domain" description="SGNH" evidence="10">
    <location>
        <begin position="457"/>
        <end position="669"/>
    </location>
</feature>
<keyword evidence="4 8" id="KW-0812">Transmembrane</keyword>
<protein>
    <submittedName>
        <fullName evidence="11">Acyltransferase family protein</fullName>
    </submittedName>
</protein>
<accession>A0ABP7ZPG1</accession>
<evidence type="ECO:0000256" key="2">
    <source>
        <dbReference type="ARBA" id="ARBA00022475"/>
    </source>
</evidence>
<evidence type="ECO:0000256" key="5">
    <source>
        <dbReference type="ARBA" id="ARBA00022989"/>
    </source>
</evidence>
<feature type="transmembrane region" description="Helical" evidence="8">
    <location>
        <begin position="301"/>
        <end position="324"/>
    </location>
</feature>
<dbReference type="RefSeq" id="WP_344751234.1">
    <property type="nucleotide sequence ID" value="NZ_BAABBW010000001.1"/>
</dbReference>
<keyword evidence="5 8" id="KW-1133">Transmembrane helix</keyword>
<dbReference type="InterPro" id="IPR043968">
    <property type="entry name" value="SGNH"/>
</dbReference>
<keyword evidence="12" id="KW-1185">Reference proteome</keyword>
<dbReference type="Proteomes" id="UP001501079">
    <property type="component" value="Unassembled WGS sequence"/>
</dbReference>
<feature type="transmembrane region" description="Helical" evidence="8">
    <location>
        <begin position="383"/>
        <end position="403"/>
    </location>
</feature>
<evidence type="ECO:0000256" key="8">
    <source>
        <dbReference type="SAM" id="Phobius"/>
    </source>
</evidence>
<reference evidence="12" key="1">
    <citation type="journal article" date="2019" name="Int. J. Syst. Evol. Microbiol.">
        <title>The Global Catalogue of Microorganisms (GCM) 10K type strain sequencing project: providing services to taxonomists for standard genome sequencing and annotation.</title>
        <authorList>
            <consortium name="The Broad Institute Genomics Platform"/>
            <consortium name="The Broad Institute Genome Sequencing Center for Infectious Disease"/>
            <person name="Wu L."/>
            <person name="Ma J."/>
        </authorList>
    </citation>
    <scope>NUCLEOTIDE SEQUENCE [LARGE SCALE GENOMIC DNA]</scope>
    <source>
        <strain evidence="12">JCM 17591</strain>
    </source>
</reference>
<keyword evidence="3" id="KW-0808">Transferase</keyword>
<keyword evidence="2" id="KW-1003">Cell membrane</keyword>
<feature type="transmembrane region" description="Helical" evidence="8">
    <location>
        <begin position="165"/>
        <end position="181"/>
    </location>
</feature>
<dbReference type="InterPro" id="IPR002656">
    <property type="entry name" value="Acyl_transf_3_dom"/>
</dbReference>
<dbReference type="InterPro" id="IPR036514">
    <property type="entry name" value="SGNH_hydro_sf"/>
</dbReference>
<keyword evidence="7 11" id="KW-0012">Acyltransferase</keyword>
<feature type="transmembrane region" description="Helical" evidence="8">
    <location>
        <begin position="93"/>
        <end position="113"/>
    </location>
</feature>
<comment type="subcellular location">
    <subcellularLocation>
        <location evidence="1">Cell membrane</location>
        <topology evidence="1">Multi-pass membrane protein</topology>
    </subcellularLocation>
</comment>
<dbReference type="GO" id="GO:0016746">
    <property type="term" value="F:acyltransferase activity"/>
    <property type="evidence" value="ECO:0007669"/>
    <property type="project" value="UniProtKB-KW"/>
</dbReference>
<evidence type="ECO:0000256" key="6">
    <source>
        <dbReference type="ARBA" id="ARBA00023136"/>
    </source>
</evidence>
<comment type="caution">
    <text evidence="11">The sequence shown here is derived from an EMBL/GenBank/DDBJ whole genome shotgun (WGS) entry which is preliminary data.</text>
</comment>
<evidence type="ECO:0000259" key="10">
    <source>
        <dbReference type="Pfam" id="PF19040"/>
    </source>
</evidence>
<evidence type="ECO:0000259" key="9">
    <source>
        <dbReference type="Pfam" id="PF01757"/>
    </source>
</evidence>
<evidence type="ECO:0000313" key="12">
    <source>
        <dbReference type="Proteomes" id="UP001501079"/>
    </source>
</evidence>
<dbReference type="PANTHER" id="PTHR23028:SF53">
    <property type="entry name" value="ACYL_TRANSF_3 DOMAIN-CONTAINING PROTEIN"/>
    <property type="match status" value="1"/>
</dbReference>
<evidence type="ECO:0000313" key="11">
    <source>
        <dbReference type="EMBL" id="GAA4167275.1"/>
    </source>
</evidence>
<feature type="domain" description="Acyltransferase 3" evidence="9">
    <location>
        <begin position="27"/>
        <end position="359"/>
    </location>
</feature>
<evidence type="ECO:0000256" key="1">
    <source>
        <dbReference type="ARBA" id="ARBA00004651"/>
    </source>
</evidence>
<proteinExistence type="predicted"/>
<dbReference type="Pfam" id="PF19040">
    <property type="entry name" value="SGNH"/>
    <property type="match status" value="1"/>
</dbReference>
<feature type="transmembrane region" description="Helical" evidence="8">
    <location>
        <begin position="247"/>
        <end position="265"/>
    </location>
</feature>
<dbReference type="PANTHER" id="PTHR23028">
    <property type="entry name" value="ACETYLTRANSFERASE"/>
    <property type="match status" value="1"/>
</dbReference>
<keyword evidence="6 8" id="KW-0472">Membrane</keyword>
<gene>
    <name evidence="11" type="ORF">GCM10022287_00530</name>
</gene>
<evidence type="ECO:0000256" key="4">
    <source>
        <dbReference type="ARBA" id="ARBA00022692"/>
    </source>
</evidence>
<dbReference type="Gene3D" id="3.40.50.1110">
    <property type="entry name" value="SGNH hydrolase"/>
    <property type="match status" value="1"/>
</dbReference>
<evidence type="ECO:0000256" key="7">
    <source>
        <dbReference type="ARBA" id="ARBA00023315"/>
    </source>
</evidence>
<sequence length="682" mass="72864">MTTDTRSDQLSGAAEGNAATAPHRRLDIQGLRAIAVGGVLLYHGHVTQVRGGFAGVDVFFVISGFLISSQLLRSLEANGRIDLGQFYSRRARRILPASFAVLIATVVAGWFLLPALPAYSLLRDAIATALYIPNYLFAVQGTDYLHATAPPSLFQHYWSLGVEEQFYLIWPLLLLVTFIVARRSRRSLCVVMSVVTALSFAACVVLSYTNQPWAFFGLPTRAWEFGFGGLLALAISSGWLRIPRVAAGALAWMGLAGLALVMFRLSDATVFPGYAALAPVLTTGAIIFGNSYGAGFSPARLLSLAPLAFLGEISYSLYLVHWPVLMIPAQLEAVHVIALSRPEQLALIVLCVPLAWISYRFVETPFRRRPRIARASPRTTLSVAGAASLVAVGCLVVGSGLAFRVPVDSGKPAQHEAASIAPLGTQYVPSNLTPALRTASQTVLLPEGCELYNAQTGLGGCRFGGDAAAPLVVLFGDSHASQWYPALHGLAEEGEIRLQTYTKSGCPSVNVTTTWNGEPYTLCDQWREQVISKIAELHPDLVLLGAYGQDHDRGDTEAWTAGIAKTAAALSFTRVALLVDTPDPNGSDVPTCLSAHLNDTAACAVDRNSAFEKLELQAASHAGIPAVDVDDYLCTGTTCPPVIGNILVYRDGSHITAAMSAALADVVRPQILDLLKIPAVDK</sequence>